<keyword evidence="2 6" id="KW-0645">Protease</keyword>
<comment type="similarity">
    <text evidence="1">Belongs to the peptidase C48 family.</text>
</comment>
<dbReference type="SUPFAM" id="SSF57850">
    <property type="entry name" value="RING/U-box"/>
    <property type="match status" value="1"/>
</dbReference>
<organism evidence="6 7">
    <name type="scientific">Folsomia candida</name>
    <name type="common">Springtail</name>
    <dbReference type="NCBI Taxonomy" id="158441"/>
    <lineage>
        <taxon>Eukaryota</taxon>
        <taxon>Metazoa</taxon>
        <taxon>Ecdysozoa</taxon>
        <taxon>Arthropoda</taxon>
        <taxon>Hexapoda</taxon>
        <taxon>Collembola</taxon>
        <taxon>Entomobryomorpha</taxon>
        <taxon>Isotomoidea</taxon>
        <taxon>Isotomidae</taxon>
        <taxon>Proisotominae</taxon>
        <taxon>Folsomia</taxon>
    </lineage>
</organism>
<dbReference type="Proteomes" id="UP000198287">
    <property type="component" value="Unassembled WGS sequence"/>
</dbReference>
<evidence type="ECO:0000256" key="3">
    <source>
        <dbReference type="ARBA" id="ARBA00022801"/>
    </source>
</evidence>
<protein>
    <submittedName>
        <fullName evidence="6">Ubiquitin-like-specific protease 1</fullName>
    </submittedName>
</protein>
<dbReference type="PROSITE" id="PS50600">
    <property type="entry name" value="ULP_PROTEASE"/>
    <property type="match status" value="1"/>
</dbReference>
<evidence type="ECO:0000256" key="2">
    <source>
        <dbReference type="ARBA" id="ARBA00022670"/>
    </source>
</evidence>
<dbReference type="EMBL" id="LNIX01000003">
    <property type="protein sequence ID" value="OXA57352.1"/>
    <property type="molecule type" value="Genomic_DNA"/>
</dbReference>
<name>A0A226EI96_FOLCA</name>
<dbReference type="OrthoDB" id="6612333at2759"/>
<dbReference type="InterPro" id="IPR038765">
    <property type="entry name" value="Papain-like_cys_pep_sf"/>
</dbReference>
<dbReference type="GO" id="GO:0006508">
    <property type="term" value="P:proteolysis"/>
    <property type="evidence" value="ECO:0007669"/>
    <property type="project" value="UniProtKB-KW"/>
</dbReference>
<sequence length="702" mass="80123">MATSLLPNHPSLILNFCKSPTQAILDEIVQIVTFRTISPYQEDKFRDLMVQIDNRLDSIGKDCSSLLTLLHLLKELIPLVMQDVAKVWNRRPARLQNFKHYFAHTFSYDVTFCEKCESVKKMYLFLDGIINPVESVMQQGAATVGTTTSSSTTSHKVKEITVTCATKKCKSQNIKVLLPCEHYLCEDCTNKNAKEAQKNKHRQFFCPKDKRPVNIDYLKEHGWEESGLEKANPAQNQGNDACGGDSNLIQCPKCENGVLHYPINGMLAECLPCNFCFCSNCLQDFHGFSDCETKPETTIQEKGQSCTDQLKEYAFPKVRNSKLPSGFNGDEDGARGNSETYPEKHSSYRNDSVPRKENKPISHSNYTGPEVHYPKLNGKMKPITRSKVKQAGADAEQYELDFYTNLTQPNSFTLEEISDAFVNPTSEGIYPEKWSWEFLNYNNRLNFPPPFASLSAGNWVEDEILEDAIKIIIQKKRLENEVAFLESYVMNWSMRKDYGEDNELLRIIKGKQLQTKSTILALINTDLNGHGGHWIVGCVHIPTKSIFLFDSSLISSGTFYQKFFFGLMHILHIVHCQEDIEEFDQGWKLVVSLDSVQQENDYDCGPLAVCNAYAILTKNAQLDRLPKSYAVREWLFCTLSFDDNGDMRKPVRISDETANSVTNEMPRIVKPFKPRSLQVRYQYLKNVLLFDDISTRMHETTL</sequence>
<dbReference type="Gene3D" id="2.20.25.20">
    <property type="match status" value="1"/>
</dbReference>
<evidence type="ECO:0000259" key="5">
    <source>
        <dbReference type="PROSITE" id="PS50600"/>
    </source>
</evidence>
<feature type="region of interest" description="Disordered" evidence="4">
    <location>
        <begin position="321"/>
        <end position="377"/>
    </location>
</feature>
<dbReference type="STRING" id="158441.A0A226EI96"/>
<dbReference type="SUPFAM" id="SSF54001">
    <property type="entry name" value="Cysteine proteinases"/>
    <property type="match status" value="1"/>
</dbReference>
<feature type="compositionally biased region" description="Basic and acidic residues" evidence="4">
    <location>
        <begin position="341"/>
        <end position="360"/>
    </location>
</feature>
<keyword evidence="7" id="KW-1185">Reference proteome</keyword>
<evidence type="ECO:0000256" key="4">
    <source>
        <dbReference type="SAM" id="MobiDB-lite"/>
    </source>
</evidence>
<comment type="caution">
    <text evidence="6">The sequence shown here is derived from an EMBL/GenBank/DDBJ whole genome shotgun (WGS) entry which is preliminary data.</text>
</comment>
<dbReference type="Gene3D" id="3.40.395.10">
    <property type="entry name" value="Adenoviral Proteinase, Chain A"/>
    <property type="match status" value="1"/>
</dbReference>
<evidence type="ECO:0000313" key="6">
    <source>
        <dbReference type="EMBL" id="OXA57352.1"/>
    </source>
</evidence>
<dbReference type="Pfam" id="PF02902">
    <property type="entry name" value="Peptidase_C48"/>
    <property type="match status" value="1"/>
</dbReference>
<accession>A0A226EI96</accession>
<dbReference type="AlphaFoldDB" id="A0A226EI96"/>
<dbReference type="GO" id="GO:0008234">
    <property type="term" value="F:cysteine-type peptidase activity"/>
    <property type="evidence" value="ECO:0007669"/>
    <property type="project" value="InterPro"/>
</dbReference>
<feature type="domain" description="Ubiquitin-like protease family profile" evidence="5">
    <location>
        <begin position="444"/>
        <end position="615"/>
    </location>
</feature>
<reference evidence="6 7" key="1">
    <citation type="submission" date="2015-12" db="EMBL/GenBank/DDBJ databases">
        <title>The genome of Folsomia candida.</title>
        <authorList>
            <person name="Faddeeva A."/>
            <person name="Derks M.F."/>
            <person name="Anvar Y."/>
            <person name="Smit S."/>
            <person name="Van Straalen N."/>
            <person name="Roelofs D."/>
        </authorList>
    </citation>
    <scope>NUCLEOTIDE SEQUENCE [LARGE SCALE GENOMIC DNA]</scope>
    <source>
        <strain evidence="6 7">VU population</strain>
        <tissue evidence="6">Whole body</tissue>
    </source>
</reference>
<evidence type="ECO:0000256" key="1">
    <source>
        <dbReference type="ARBA" id="ARBA00005234"/>
    </source>
</evidence>
<keyword evidence="3" id="KW-0378">Hydrolase</keyword>
<evidence type="ECO:0000313" key="7">
    <source>
        <dbReference type="Proteomes" id="UP000198287"/>
    </source>
</evidence>
<dbReference type="InterPro" id="IPR003653">
    <property type="entry name" value="Peptidase_C48_C"/>
</dbReference>
<gene>
    <name evidence="6" type="ORF">Fcan01_06505</name>
</gene>
<proteinExistence type="inferred from homology"/>